<dbReference type="InterPro" id="IPR001650">
    <property type="entry name" value="Helicase_C-like"/>
</dbReference>
<evidence type="ECO:0000313" key="12">
    <source>
        <dbReference type="Proteomes" id="UP000887226"/>
    </source>
</evidence>
<protein>
    <submittedName>
        <fullName evidence="11">P-loop containing nucleoside triphosphate hydrolase protein</fullName>
    </submittedName>
</protein>
<dbReference type="PROSITE" id="PS51192">
    <property type="entry name" value="HELICASE_ATP_BIND_1"/>
    <property type="match status" value="1"/>
</dbReference>
<evidence type="ECO:0000259" key="9">
    <source>
        <dbReference type="PROSITE" id="PS51192"/>
    </source>
</evidence>
<dbReference type="GO" id="GO:0008270">
    <property type="term" value="F:zinc ion binding"/>
    <property type="evidence" value="ECO:0007669"/>
    <property type="project" value="UniProtKB-KW"/>
</dbReference>
<keyword evidence="6" id="KW-0863">Zinc-finger</keyword>
<name>A0A9P8CEM6_9HELO</name>
<evidence type="ECO:0000256" key="2">
    <source>
        <dbReference type="ARBA" id="ARBA00022741"/>
    </source>
</evidence>
<dbReference type="CDD" id="cd16449">
    <property type="entry name" value="RING-HC"/>
    <property type="match status" value="1"/>
</dbReference>
<evidence type="ECO:0000256" key="1">
    <source>
        <dbReference type="ARBA" id="ARBA00007025"/>
    </source>
</evidence>
<feature type="region of interest" description="Disordered" evidence="7">
    <location>
        <begin position="104"/>
        <end position="157"/>
    </location>
</feature>
<keyword evidence="5" id="KW-0067">ATP-binding</keyword>
<comment type="caution">
    <text evidence="11">The sequence shown here is derived from an EMBL/GenBank/DDBJ whole genome shotgun (WGS) entry which is preliminary data.</text>
</comment>
<feature type="region of interest" description="Disordered" evidence="7">
    <location>
        <begin position="255"/>
        <end position="291"/>
    </location>
</feature>
<feature type="domain" description="Helicase C-terminal" evidence="10">
    <location>
        <begin position="1059"/>
        <end position="1218"/>
    </location>
</feature>
<dbReference type="Proteomes" id="UP000887226">
    <property type="component" value="Unassembled WGS sequence"/>
</dbReference>
<dbReference type="SMART" id="SM00487">
    <property type="entry name" value="DEXDc"/>
    <property type="match status" value="1"/>
</dbReference>
<evidence type="ECO:0000259" key="8">
    <source>
        <dbReference type="PROSITE" id="PS50089"/>
    </source>
</evidence>
<feature type="domain" description="Helicase ATP-binding" evidence="9">
    <location>
        <begin position="487"/>
        <end position="682"/>
    </location>
</feature>
<dbReference type="OrthoDB" id="423559at2759"/>
<evidence type="ECO:0000256" key="6">
    <source>
        <dbReference type="PROSITE-ProRule" id="PRU00175"/>
    </source>
</evidence>
<comment type="similarity">
    <text evidence="1">Belongs to the SNF2/RAD54 helicase family.</text>
</comment>
<proteinExistence type="inferred from homology"/>
<dbReference type="InterPro" id="IPR038718">
    <property type="entry name" value="SNF2-like_sf"/>
</dbReference>
<gene>
    <name evidence="11" type="ORF">BJ878DRAFT_542423</name>
</gene>
<dbReference type="InterPro" id="IPR013083">
    <property type="entry name" value="Znf_RING/FYVE/PHD"/>
</dbReference>
<keyword evidence="6" id="KW-0479">Metal-binding</keyword>
<evidence type="ECO:0000256" key="7">
    <source>
        <dbReference type="SAM" id="MobiDB-lite"/>
    </source>
</evidence>
<dbReference type="Pfam" id="PF00271">
    <property type="entry name" value="Helicase_C"/>
    <property type="match status" value="1"/>
</dbReference>
<accession>A0A9P8CEM6</accession>
<evidence type="ECO:0000256" key="5">
    <source>
        <dbReference type="ARBA" id="ARBA00022840"/>
    </source>
</evidence>
<feature type="compositionally biased region" description="Basic residues" evidence="7">
    <location>
        <begin position="999"/>
        <end position="1014"/>
    </location>
</feature>
<dbReference type="CDD" id="cd18793">
    <property type="entry name" value="SF2_C_SNF"/>
    <property type="match status" value="1"/>
</dbReference>
<dbReference type="GO" id="GO:0016787">
    <property type="term" value="F:hydrolase activity"/>
    <property type="evidence" value="ECO:0007669"/>
    <property type="project" value="UniProtKB-KW"/>
</dbReference>
<dbReference type="PANTHER" id="PTHR45626">
    <property type="entry name" value="TRANSCRIPTION TERMINATION FACTOR 2-RELATED"/>
    <property type="match status" value="1"/>
</dbReference>
<feature type="compositionally biased region" description="Polar residues" evidence="7">
    <location>
        <begin position="59"/>
        <end position="69"/>
    </location>
</feature>
<dbReference type="GO" id="GO:0000724">
    <property type="term" value="P:double-strand break repair via homologous recombination"/>
    <property type="evidence" value="ECO:0007669"/>
    <property type="project" value="TreeGrafter"/>
</dbReference>
<dbReference type="GO" id="GO:0008094">
    <property type="term" value="F:ATP-dependent activity, acting on DNA"/>
    <property type="evidence" value="ECO:0007669"/>
    <property type="project" value="TreeGrafter"/>
</dbReference>
<dbReference type="Gene3D" id="3.40.50.10810">
    <property type="entry name" value="Tandem AAA-ATPase domain"/>
    <property type="match status" value="1"/>
</dbReference>
<dbReference type="SMART" id="SM00490">
    <property type="entry name" value="HELICc"/>
    <property type="match status" value="1"/>
</dbReference>
<feature type="region of interest" description="Disordered" evidence="7">
    <location>
        <begin position="917"/>
        <end position="1024"/>
    </location>
</feature>
<dbReference type="PROSITE" id="PS51194">
    <property type="entry name" value="HELICASE_CTER"/>
    <property type="match status" value="1"/>
</dbReference>
<dbReference type="InterPro" id="IPR049730">
    <property type="entry name" value="SNF2/RAD54-like_C"/>
</dbReference>
<dbReference type="SUPFAM" id="SSF52540">
    <property type="entry name" value="P-loop containing nucleoside triphosphate hydrolases"/>
    <property type="match status" value="2"/>
</dbReference>
<dbReference type="InterPro" id="IPR001841">
    <property type="entry name" value="Znf_RING"/>
</dbReference>
<dbReference type="PROSITE" id="PS50089">
    <property type="entry name" value="ZF_RING_2"/>
    <property type="match status" value="1"/>
</dbReference>
<dbReference type="GO" id="GO:0005634">
    <property type="term" value="C:nucleus"/>
    <property type="evidence" value="ECO:0007669"/>
    <property type="project" value="TreeGrafter"/>
</dbReference>
<feature type="domain" description="RING-type" evidence="8">
    <location>
        <begin position="845"/>
        <end position="897"/>
    </location>
</feature>
<dbReference type="InterPro" id="IPR027417">
    <property type="entry name" value="P-loop_NTPase"/>
</dbReference>
<dbReference type="InterPro" id="IPR000330">
    <property type="entry name" value="SNF2_N"/>
</dbReference>
<keyword evidence="4" id="KW-0347">Helicase</keyword>
<dbReference type="CDD" id="cd18008">
    <property type="entry name" value="DEXDc_SHPRH-like"/>
    <property type="match status" value="1"/>
</dbReference>
<reference evidence="11" key="1">
    <citation type="journal article" date="2021" name="IMA Fungus">
        <title>Genomic characterization of three marine fungi, including Emericellopsis atlantica sp. nov. with signatures of a generalist lifestyle and marine biomass degradation.</title>
        <authorList>
            <person name="Hagestad O.C."/>
            <person name="Hou L."/>
            <person name="Andersen J.H."/>
            <person name="Hansen E.H."/>
            <person name="Altermark B."/>
            <person name="Li C."/>
            <person name="Kuhnert E."/>
            <person name="Cox R.J."/>
            <person name="Crous P.W."/>
            <person name="Spatafora J.W."/>
            <person name="Lail K."/>
            <person name="Amirebrahimi M."/>
            <person name="Lipzen A."/>
            <person name="Pangilinan J."/>
            <person name="Andreopoulos W."/>
            <person name="Hayes R.D."/>
            <person name="Ng V."/>
            <person name="Grigoriev I.V."/>
            <person name="Jackson S.A."/>
            <person name="Sutton T.D.S."/>
            <person name="Dobson A.D.W."/>
            <person name="Rama T."/>
        </authorList>
    </citation>
    <scope>NUCLEOTIDE SEQUENCE</scope>
    <source>
        <strain evidence="11">TRa3180A</strain>
    </source>
</reference>
<feature type="region of interest" description="Disordered" evidence="7">
    <location>
        <begin position="56"/>
        <end position="76"/>
    </location>
</feature>
<evidence type="ECO:0000256" key="3">
    <source>
        <dbReference type="ARBA" id="ARBA00022801"/>
    </source>
</evidence>
<evidence type="ECO:0000259" key="10">
    <source>
        <dbReference type="PROSITE" id="PS51194"/>
    </source>
</evidence>
<dbReference type="InterPro" id="IPR014001">
    <property type="entry name" value="Helicase_ATP-bd"/>
</dbReference>
<dbReference type="SMART" id="SM00184">
    <property type="entry name" value="RING"/>
    <property type="match status" value="1"/>
</dbReference>
<evidence type="ECO:0000256" key="4">
    <source>
        <dbReference type="ARBA" id="ARBA00022806"/>
    </source>
</evidence>
<dbReference type="Pfam" id="PF00176">
    <property type="entry name" value="SNF2-rel_dom"/>
    <property type="match status" value="1"/>
</dbReference>
<dbReference type="Pfam" id="PF13923">
    <property type="entry name" value="zf-C3HC4_2"/>
    <property type="match status" value="1"/>
</dbReference>
<dbReference type="GO" id="GO:0004386">
    <property type="term" value="F:helicase activity"/>
    <property type="evidence" value="ECO:0007669"/>
    <property type="project" value="UniProtKB-KW"/>
</dbReference>
<dbReference type="Gene3D" id="3.40.50.300">
    <property type="entry name" value="P-loop containing nucleotide triphosphate hydrolases"/>
    <property type="match status" value="2"/>
</dbReference>
<dbReference type="PANTHER" id="PTHR45626:SF16">
    <property type="entry name" value="ATP-DEPENDENT HELICASE ULS1"/>
    <property type="match status" value="1"/>
</dbReference>
<evidence type="ECO:0000313" key="11">
    <source>
        <dbReference type="EMBL" id="KAG9244288.1"/>
    </source>
</evidence>
<dbReference type="AlphaFoldDB" id="A0A9P8CEM6"/>
<organism evidence="11 12">
    <name type="scientific">Calycina marina</name>
    <dbReference type="NCBI Taxonomy" id="1763456"/>
    <lineage>
        <taxon>Eukaryota</taxon>
        <taxon>Fungi</taxon>
        <taxon>Dikarya</taxon>
        <taxon>Ascomycota</taxon>
        <taxon>Pezizomycotina</taxon>
        <taxon>Leotiomycetes</taxon>
        <taxon>Helotiales</taxon>
        <taxon>Pezizellaceae</taxon>
        <taxon>Calycina</taxon>
    </lineage>
</organism>
<dbReference type="Gene3D" id="3.30.40.10">
    <property type="entry name" value="Zinc/RING finger domain, C3HC4 (zinc finger)"/>
    <property type="match status" value="1"/>
</dbReference>
<dbReference type="GO" id="GO:0005737">
    <property type="term" value="C:cytoplasm"/>
    <property type="evidence" value="ECO:0007669"/>
    <property type="project" value="TreeGrafter"/>
</dbReference>
<keyword evidence="12" id="KW-1185">Reference proteome</keyword>
<dbReference type="EMBL" id="MU253916">
    <property type="protein sequence ID" value="KAG9244288.1"/>
    <property type="molecule type" value="Genomic_DNA"/>
</dbReference>
<dbReference type="SUPFAM" id="SSF57850">
    <property type="entry name" value="RING/U-box"/>
    <property type="match status" value="1"/>
</dbReference>
<keyword evidence="2" id="KW-0547">Nucleotide-binding</keyword>
<keyword evidence="6" id="KW-0862">Zinc</keyword>
<feature type="compositionally biased region" description="Polar residues" evidence="7">
    <location>
        <begin position="257"/>
        <end position="276"/>
    </location>
</feature>
<sequence length="1231" mass="135584">MSQLSASQEAIENLKIEIQFQKVVLRSIDDAPSASQVQQRTDVIKEIKSLDRELKQLQGHGSMSSQGPAGSQGGRLLSTDFGSPGQALGGVGAFSPIETGSFTANLPITPGRMDRKRSHTDVGGGLSPMETKSRRTSPSPFVRRGSKTPSTSGDDLDVDFMKLNDDYIADQKRAEERARIARQDEDFARSIQAGSRNASASNSYSALDRIAGVPHPSQSANGSLAPPLQFVPMSQRSNFGFAAPRQIARPAVPPFPTSSGATRDTPSLPNLNTANGNVRVPGAWNDDSSSADDSEVEFISASSFTPNGRYVPLPRRAAYSGIAAANSTAQVMAGGRGKSMSPRMTQASLSPSISARAPQIYGPAQFSAFGGQYVYPQPAGVGSATVSMGNMGGMHGMKGYNVSEPISVEETLQSLRDKMNSGEFQGNLDQYDYVMNDPRKTAEDLKNLLENIKPDVDLEPANREGTPEGMKYPLYEHQKIALTWLKSMENGTNKGGILADDMGLGKTISALALILSRPSTDRRRKTTLIVGPVALVQQWAREINIKLKPGYKLSVHVAHGAGRRKKGWDELSQFDVVMTSYGTLASEWKRYDKYTEDAKLSRADLETPHELQKMKSLFPFLGPRSQFYRVILDEAQCVKNHLTGSSKAVCSLSARTRFCLTGTPMMNNIGELQSLIKFLRIRPYNDAKKFKGDFNSLYSKSRSEYATDNAMKKLQALLGAILLRRTKKSLIDGEPIISLPEKTEEIQHVVFNDDEQAYYNSLEKGAQVTFNRYINAGTVGKNYSNMLVILLRLRQCCCHPYLIQDLQEAPPDGSDLGSEELMDLARSLAPDVVARILAVDGNFECPICYDAAQNPTIIIPCGHDTCSECLTRISQQQAVDNAQNDEHGGAAKCPSCRGEVDMKKLINYTTFKKVHGSKEEEIDEVNMHSDDEASDSDSYSDSYSESDGDADSEAQQSDADNRGNLRRFIIPDTSLTDSEDDVKGDIEDGEDEHLEPKKLRSKKAKSKKTKKSKKGKEVAKRPKKNGLKMADLKLEAKKSKAGAKKYMKYLKKNWDSSSKIDKAVELLEKFQVEGQKTIIFSQFVTLLDLLQVPIEAKGWNMERYDGGMKPKERTEAIERFTDKSNVKIMLISLKAGNAGLNLVAASRVIILDPFWNPFIEMQAVDRAYRIGQRQEVEVHRILAENTVEDRIIALQEKKKKLVDAALDETAGKSINRLGVRELGFLFGVNAQ</sequence>
<keyword evidence="3 11" id="KW-0378">Hydrolase</keyword>
<dbReference type="GO" id="GO:0005524">
    <property type="term" value="F:ATP binding"/>
    <property type="evidence" value="ECO:0007669"/>
    <property type="project" value="UniProtKB-KW"/>
</dbReference>
<dbReference type="InterPro" id="IPR050628">
    <property type="entry name" value="SNF2_RAD54_helicase_TF"/>
</dbReference>